<keyword evidence="1" id="KW-0812">Transmembrane</keyword>
<protein>
    <submittedName>
        <fullName evidence="2">Uncharacterized protein</fullName>
    </submittedName>
</protein>
<accession>A0A9W6JK97</accession>
<evidence type="ECO:0000313" key="3">
    <source>
        <dbReference type="Proteomes" id="UP001143309"/>
    </source>
</evidence>
<dbReference type="EMBL" id="BSFL01000001">
    <property type="protein sequence ID" value="GLK78752.1"/>
    <property type="molecule type" value="Genomic_DNA"/>
</dbReference>
<comment type="caution">
    <text evidence="2">The sequence shown here is derived from an EMBL/GenBank/DDBJ whole genome shotgun (WGS) entry which is preliminary data.</text>
</comment>
<evidence type="ECO:0000256" key="1">
    <source>
        <dbReference type="SAM" id="Phobius"/>
    </source>
</evidence>
<sequence length="218" mass="22921">MLPHTELTLIESPGKAAMLEQTAADLLIRLAAVYALLGLFVALTVIVALTAVRLIAVPKLLRTALYGVYALAGVGLVVGWLAGALQPPDTAATQVAAAAESAKAFQARNSAIVASDSGQIPVGQVGTVYIQVPDMDARFAAENLWRTLRAAGFQSPGIEVISGRSPAEPEVRYFNDADKPLAEQVAALAAQHGLKGSVVKTIANYTAPPGQMEFWYPR</sequence>
<dbReference type="AlphaFoldDB" id="A0A9W6JK97"/>
<organism evidence="2 3">
    <name type="scientific">Methylopila turkensis</name>
    <dbReference type="NCBI Taxonomy" id="1437816"/>
    <lineage>
        <taxon>Bacteria</taxon>
        <taxon>Pseudomonadati</taxon>
        <taxon>Pseudomonadota</taxon>
        <taxon>Alphaproteobacteria</taxon>
        <taxon>Hyphomicrobiales</taxon>
        <taxon>Methylopilaceae</taxon>
        <taxon>Methylopila</taxon>
    </lineage>
</organism>
<keyword evidence="3" id="KW-1185">Reference proteome</keyword>
<name>A0A9W6JK97_9HYPH</name>
<keyword evidence="1" id="KW-1133">Transmembrane helix</keyword>
<gene>
    <name evidence="2" type="ORF">GCM10008174_04930</name>
</gene>
<feature type="transmembrane region" description="Helical" evidence="1">
    <location>
        <begin position="26"/>
        <end position="52"/>
    </location>
</feature>
<proteinExistence type="predicted"/>
<keyword evidence="1" id="KW-0472">Membrane</keyword>
<feature type="transmembrane region" description="Helical" evidence="1">
    <location>
        <begin position="64"/>
        <end position="85"/>
    </location>
</feature>
<reference evidence="2" key="1">
    <citation type="journal article" date="2014" name="Int. J. Syst. Evol. Microbiol.">
        <title>Complete genome sequence of Corynebacterium casei LMG S-19264T (=DSM 44701T), isolated from a smear-ripened cheese.</title>
        <authorList>
            <consortium name="US DOE Joint Genome Institute (JGI-PGF)"/>
            <person name="Walter F."/>
            <person name="Albersmeier A."/>
            <person name="Kalinowski J."/>
            <person name="Ruckert C."/>
        </authorList>
    </citation>
    <scope>NUCLEOTIDE SEQUENCE</scope>
    <source>
        <strain evidence="2">VKM B-2748</strain>
    </source>
</reference>
<dbReference type="Proteomes" id="UP001143309">
    <property type="component" value="Unassembled WGS sequence"/>
</dbReference>
<evidence type="ECO:0000313" key="2">
    <source>
        <dbReference type="EMBL" id="GLK78752.1"/>
    </source>
</evidence>
<reference evidence="2" key="2">
    <citation type="submission" date="2023-01" db="EMBL/GenBank/DDBJ databases">
        <authorList>
            <person name="Sun Q."/>
            <person name="Evtushenko L."/>
        </authorList>
    </citation>
    <scope>NUCLEOTIDE SEQUENCE</scope>
    <source>
        <strain evidence="2">VKM B-2748</strain>
    </source>
</reference>